<evidence type="ECO:0000259" key="7">
    <source>
        <dbReference type="PROSITE" id="PS51379"/>
    </source>
</evidence>
<evidence type="ECO:0000256" key="1">
    <source>
        <dbReference type="ARBA" id="ARBA00022448"/>
    </source>
</evidence>
<dbReference type="Pfam" id="PF02754">
    <property type="entry name" value="CCG"/>
    <property type="match status" value="1"/>
</dbReference>
<sequence>MDDTSKAIAALTASVRGRAAFHLNACVKCGLCAETCHIYQAESEPANHPAVKAARVISHYRRYHTFLGRIFPSFVGARSLTPEALDDLVETVYGRCTACGRCGIHCSIGLDIAGIIRAGRNILAATGRVPEGLQKTVDNQIHTGNQMAITREELFATADWLSSDLKLEMNDDNVKVHVDEKGKRVLYLVNPREVKFFPLSLMAAAGVFHAAGESWTMSSKFYDVTNYGFYSGDDDSAAELTRRVMKEAKELGSEEIVLSECGHGFRSFRWEGPNWLGEAYHIPARSILELLDEYLDGGRITVDPQKNPERVTLHDPCNLVRWGGISEPQRRVLRRVVMDFVEMTPNRHHNYCCGGGGGMLSMSEYGERRVASGRRKADQIRKTEAKIIASPCHNCADQLIELSKRYKLGTEIQAVVELVYSALVL</sequence>
<keyword evidence="5" id="KW-0408">Iron</keyword>
<dbReference type="SUPFAM" id="SSF46548">
    <property type="entry name" value="alpha-helical ferredoxin"/>
    <property type="match status" value="1"/>
</dbReference>
<dbReference type="Pfam" id="PF13183">
    <property type="entry name" value="Fer4_8"/>
    <property type="match status" value="1"/>
</dbReference>
<name>A0A948RU10_UNCEI</name>
<keyword evidence="3" id="KW-0479">Metal-binding</keyword>
<keyword evidence="6" id="KW-0411">Iron-sulfur</keyword>
<dbReference type="AlphaFoldDB" id="A0A948RU10"/>
<dbReference type="InterPro" id="IPR009051">
    <property type="entry name" value="Helical_ferredxn"/>
</dbReference>
<keyword evidence="2" id="KW-0004">4Fe-4S</keyword>
<dbReference type="Proteomes" id="UP000777784">
    <property type="component" value="Unassembled WGS sequence"/>
</dbReference>
<evidence type="ECO:0000256" key="6">
    <source>
        <dbReference type="ARBA" id="ARBA00023014"/>
    </source>
</evidence>
<evidence type="ECO:0000313" key="9">
    <source>
        <dbReference type="Proteomes" id="UP000777784"/>
    </source>
</evidence>
<dbReference type="GO" id="GO:0051539">
    <property type="term" value="F:4 iron, 4 sulfur cluster binding"/>
    <property type="evidence" value="ECO:0007669"/>
    <property type="project" value="UniProtKB-KW"/>
</dbReference>
<gene>
    <name evidence="8" type="ORF">KJ970_08700</name>
</gene>
<keyword evidence="1" id="KW-0813">Transport</keyword>
<reference evidence="8" key="1">
    <citation type="submission" date="2021-05" db="EMBL/GenBank/DDBJ databases">
        <title>Energy efficiency and biological interactions define the core microbiome of deep oligotrophic groundwater.</title>
        <authorList>
            <person name="Mehrshad M."/>
            <person name="Lopez-Fernandez M."/>
            <person name="Bell E."/>
            <person name="Bernier-Latmani R."/>
            <person name="Bertilsson S."/>
            <person name="Dopson M."/>
        </authorList>
    </citation>
    <scope>NUCLEOTIDE SEQUENCE</scope>
    <source>
        <strain evidence="8">Modern_marine.mb.64</strain>
    </source>
</reference>
<feature type="domain" description="4Fe-4S ferredoxin-type" evidence="7">
    <location>
        <begin position="17"/>
        <end position="46"/>
    </location>
</feature>
<proteinExistence type="predicted"/>
<dbReference type="InterPro" id="IPR017896">
    <property type="entry name" value="4Fe4S_Fe-S-bd"/>
</dbReference>
<protein>
    <submittedName>
        <fullName evidence="8">(Fe-S)-binding protein</fullName>
    </submittedName>
</protein>
<evidence type="ECO:0000313" key="8">
    <source>
        <dbReference type="EMBL" id="MBU2690995.1"/>
    </source>
</evidence>
<evidence type="ECO:0000256" key="3">
    <source>
        <dbReference type="ARBA" id="ARBA00022723"/>
    </source>
</evidence>
<dbReference type="EMBL" id="JAHJDP010000042">
    <property type="protein sequence ID" value="MBU2690995.1"/>
    <property type="molecule type" value="Genomic_DNA"/>
</dbReference>
<accession>A0A948RU10</accession>
<dbReference type="InterPro" id="IPR004017">
    <property type="entry name" value="Cys_rich_dom"/>
</dbReference>
<evidence type="ECO:0000256" key="4">
    <source>
        <dbReference type="ARBA" id="ARBA00022982"/>
    </source>
</evidence>
<evidence type="ECO:0000256" key="2">
    <source>
        <dbReference type="ARBA" id="ARBA00022485"/>
    </source>
</evidence>
<comment type="caution">
    <text evidence="8">The sequence shown here is derived from an EMBL/GenBank/DDBJ whole genome shotgun (WGS) entry which is preliminary data.</text>
</comment>
<organism evidence="8 9">
    <name type="scientific">Eiseniibacteriota bacterium</name>
    <dbReference type="NCBI Taxonomy" id="2212470"/>
    <lineage>
        <taxon>Bacteria</taxon>
        <taxon>Candidatus Eiseniibacteriota</taxon>
    </lineage>
</organism>
<dbReference type="PANTHER" id="PTHR43551">
    <property type="entry name" value="FUMARATE REDUCTASE IRON-SULFUR SUBUNIT"/>
    <property type="match status" value="1"/>
</dbReference>
<dbReference type="GO" id="GO:0046872">
    <property type="term" value="F:metal ion binding"/>
    <property type="evidence" value="ECO:0007669"/>
    <property type="project" value="UniProtKB-KW"/>
</dbReference>
<dbReference type="PROSITE" id="PS51379">
    <property type="entry name" value="4FE4S_FER_2"/>
    <property type="match status" value="1"/>
</dbReference>
<keyword evidence="4" id="KW-0249">Electron transport</keyword>
<dbReference type="GO" id="GO:0016491">
    <property type="term" value="F:oxidoreductase activity"/>
    <property type="evidence" value="ECO:0007669"/>
    <property type="project" value="UniProtKB-ARBA"/>
</dbReference>
<evidence type="ECO:0000256" key="5">
    <source>
        <dbReference type="ARBA" id="ARBA00023004"/>
    </source>
</evidence>
<dbReference type="Gene3D" id="1.10.1060.10">
    <property type="entry name" value="Alpha-helical ferredoxin"/>
    <property type="match status" value="1"/>
</dbReference>
<dbReference type="PANTHER" id="PTHR43551:SF1">
    <property type="entry name" value="HETERODISULFIDE REDUCTASE"/>
    <property type="match status" value="1"/>
</dbReference>